<keyword evidence="6" id="KW-1185">Reference proteome</keyword>
<keyword evidence="2 5" id="KW-0378">Hydrolase</keyword>
<gene>
    <name evidence="5" type="ORF">ACFSCS_07475</name>
</gene>
<evidence type="ECO:0000313" key="5">
    <source>
        <dbReference type="EMBL" id="MFD1890023.1"/>
    </source>
</evidence>
<dbReference type="GO" id="GO:0016787">
    <property type="term" value="F:hydrolase activity"/>
    <property type="evidence" value="ECO:0007669"/>
    <property type="project" value="UniProtKB-KW"/>
</dbReference>
<dbReference type="Gene3D" id="3.40.50.1820">
    <property type="entry name" value="alpha/beta hydrolase"/>
    <property type="match status" value="1"/>
</dbReference>
<dbReference type="Proteomes" id="UP001597326">
    <property type="component" value="Unassembled WGS sequence"/>
</dbReference>
<feature type="domain" description="PET hydrolase/cutinase-like" evidence="4">
    <location>
        <begin position="50"/>
        <end position="275"/>
    </location>
</feature>
<feature type="chain" id="PRO_5047108962" evidence="3">
    <location>
        <begin position="27"/>
        <end position="294"/>
    </location>
</feature>
<protein>
    <submittedName>
        <fullName evidence="5">Dienelactone hydrolase family protein</fullName>
        <ecNumber evidence="5">3.1.-.-</ecNumber>
    </submittedName>
</protein>
<sequence length="294" mass="30384">MSRRWLPAVIACGLLGAGLPTAPALASGSRAVVAPVSAQADAGTNLQGLGSHSWTTTTLSGAQTPAPLGGIDYLVPQGVDGPLPVVTMVAGFSDTRQSVRWLAERLASHGLLVQLVDSVTPIDPPTARARALVSAQDFLLTGSPVRTLVDPSRTALWGYSMGGGGALEAAQQLPGLDAVVAVFPWDASPRFPRITAPTLVVSGERDAVAVPAWYADPAYASLTMPDRAYAMVAQASHPLPSHSTDPRLTELSVAWLVDHLVGSPAAHAWRCPGPQVGVPVAGTAGYAQWRATCP</sequence>
<comment type="similarity">
    <text evidence="1">Belongs to the AB hydrolase superfamily.</text>
</comment>
<accession>A0ABW4RUN6</accession>
<dbReference type="SUPFAM" id="SSF53474">
    <property type="entry name" value="alpha/beta-Hydrolases"/>
    <property type="match status" value="1"/>
</dbReference>
<dbReference type="InterPro" id="IPR041127">
    <property type="entry name" value="PET_hydrolase/cutinase-like"/>
</dbReference>
<feature type="signal peptide" evidence="3">
    <location>
        <begin position="1"/>
        <end position="26"/>
    </location>
</feature>
<dbReference type="EMBL" id="JBHUFZ010000016">
    <property type="protein sequence ID" value="MFD1890023.1"/>
    <property type="molecule type" value="Genomic_DNA"/>
</dbReference>
<dbReference type="PANTHER" id="PTHR22946">
    <property type="entry name" value="DIENELACTONE HYDROLASE DOMAIN-CONTAINING PROTEIN-RELATED"/>
    <property type="match status" value="1"/>
</dbReference>
<dbReference type="InterPro" id="IPR050261">
    <property type="entry name" value="FrsA_esterase"/>
</dbReference>
<name>A0ABW4RUN6_9ACTN</name>
<dbReference type="EC" id="3.1.-.-" evidence="5"/>
<evidence type="ECO:0000256" key="3">
    <source>
        <dbReference type="SAM" id="SignalP"/>
    </source>
</evidence>
<dbReference type="RefSeq" id="WP_343872974.1">
    <property type="nucleotide sequence ID" value="NZ_BAAAIX010000013.1"/>
</dbReference>
<keyword evidence="3" id="KW-0732">Signal</keyword>
<evidence type="ECO:0000259" key="4">
    <source>
        <dbReference type="Pfam" id="PF12740"/>
    </source>
</evidence>
<evidence type="ECO:0000256" key="2">
    <source>
        <dbReference type="ARBA" id="ARBA00022801"/>
    </source>
</evidence>
<proteinExistence type="inferred from homology"/>
<evidence type="ECO:0000313" key="6">
    <source>
        <dbReference type="Proteomes" id="UP001597326"/>
    </source>
</evidence>
<organism evidence="5 6">
    <name type="scientific">Luteococcus peritonei</name>
    <dbReference type="NCBI Taxonomy" id="88874"/>
    <lineage>
        <taxon>Bacteria</taxon>
        <taxon>Bacillati</taxon>
        <taxon>Actinomycetota</taxon>
        <taxon>Actinomycetes</taxon>
        <taxon>Propionibacteriales</taxon>
        <taxon>Propionibacteriaceae</taxon>
        <taxon>Luteococcus</taxon>
    </lineage>
</organism>
<reference evidence="6" key="1">
    <citation type="journal article" date="2019" name="Int. J. Syst. Evol. Microbiol.">
        <title>The Global Catalogue of Microorganisms (GCM) 10K type strain sequencing project: providing services to taxonomists for standard genome sequencing and annotation.</title>
        <authorList>
            <consortium name="The Broad Institute Genomics Platform"/>
            <consortium name="The Broad Institute Genome Sequencing Center for Infectious Disease"/>
            <person name="Wu L."/>
            <person name="Ma J."/>
        </authorList>
    </citation>
    <scope>NUCLEOTIDE SEQUENCE [LARGE SCALE GENOMIC DNA]</scope>
    <source>
        <strain evidence="6">CAIM 431</strain>
    </source>
</reference>
<comment type="caution">
    <text evidence="5">The sequence shown here is derived from an EMBL/GenBank/DDBJ whole genome shotgun (WGS) entry which is preliminary data.</text>
</comment>
<dbReference type="PANTHER" id="PTHR22946:SF9">
    <property type="entry name" value="POLYKETIDE TRANSFERASE AF380"/>
    <property type="match status" value="1"/>
</dbReference>
<dbReference type="InterPro" id="IPR029058">
    <property type="entry name" value="AB_hydrolase_fold"/>
</dbReference>
<dbReference type="Pfam" id="PF12740">
    <property type="entry name" value="PETase"/>
    <property type="match status" value="1"/>
</dbReference>
<evidence type="ECO:0000256" key="1">
    <source>
        <dbReference type="ARBA" id="ARBA00008645"/>
    </source>
</evidence>